<feature type="region of interest" description="Disordered" evidence="1">
    <location>
        <begin position="1"/>
        <end position="114"/>
    </location>
</feature>
<reference evidence="3" key="3">
    <citation type="submission" date="2025-08" db="UniProtKB">
        <authorList>
            <consortium name="RefSeq"/>
        </authorList>
    </citation>
    <scope>IDENTIFICATION</scope>
    <source>
        <strain evidence="3">17A/GY</strain>
        <tissue evidence="3">Liver</tissue>
    </source>
</reference>
<sequence>MSKYKPIPKLSMQSPVHHTSSRTQSSNRPFKKEDLSRISNDSLESDSESLPRVVKSQSEVENKNMEPDSLEEESLSEAEEEVNRKAAHRAGKEDLGAHGGVNHRTWPQGASRLQHHVEDKYSDLRYDPNWKNKREEAQPLAVEVLPGSVDSSSESLPGAPLYPSREPSMGLSAGKGKEKRSPQSEEPSLFGSEFLSPNYECGATGQNESFSELSDSDLREKSSNLSQYLKSSSSHNEVFLPGSRGPRRRKSKQYFVEKNKLTLGLPTPKPDSYLQLHNKKRGETRQEQVSNPIRGTGKMAIQNDKEVENTSMDPEDKWHQRAKQLKNYQEHLSQYEDTKAGNVPRGQSFDAANGQQPSRRTGKTRVQKEKKCQKELVLNQKNQNYPLQQPQNQKQPVDASAKHGLATYMNSSNTDLQDSRTLTHNPQVTSDTFVPPKQGFDRVLYKNSVLGPNTNKKRGHRHEEEKRFLHKQQPNHVLSDMELQDFKEFSHRHVPQGHKGPQSDYDKNIHRSTKVKKPSKQLQAETKYKNIEMLWKFHSSLDMERVSASPDSWLAQIMEQHQEALVQLAEVQPRDGSLSNTTLPPILPRVESESQLDSARSHRHQMKMTRSNSEGYLLQLERGRKHRKRSSIKSSKLKGYQKRDVKLGGLGPDSESMRDNIQKLMQQKEYARQVHEYNMKTLSIPSKPETAKTESKPVISRQKALEYAKTIPKPKPPSLTDHAAKKNENTKNTRNREKEGSLPEISLLEVLQSRHEREKQAVAAFKVLHIV</sequence>
<feature type="compositionally biased region" description="Polar residues" evidence="1">
    <location>
        <begin position="204"/>
        <end position="213"/>
    </location>
</feature>
<dbReference type="KEGG" id="cge:100774731"/>
<dbReference type="OrthoDB" id="10057281at2759"/>
<proteinExistence type="predicted"/>
<feature type="region of interest" description="Disordered" evidence="1">
    <location>
        <begin position="493"/>
        <end position="523"/>
    </location>
</feature>
<dbReference type="AlphaFoldDB" id="A0A9J7GV54"/>
<reference evidence="2" key="1">
    <citation type="journal article" date="2018" name="Biotechnol. Bioeng.">
        <title>A reference genome of the Chinese hamster based on a hybrid assembly strategy.</title>
        <authorList>
            <person name="Rupp O."/>
            <person name="MacDonald M.L."/>
            <person name="Li S."/>
            <person name="Dhiman H."/>
            <person name="Polson S."/>
            <person name="Griep S."/>
            <person name="Heffner K."/>
            <person name="Hernandez I."/>
            <person name="Brinkrolf K."/>
            <person name="Jadhav V."/>
            <person name="Samoudi M."/>
            <person name="Hao H."/>
            <person name="Kingham B."/>
            <person name="Goesmann A."/>
            <person name="Betenbaugh M.J."/>
            <person name="Lewis N.E."/>
            <person name="Borth N."/>
            <person name="Lee K.H."/>
        </authorList>
    </citation>
    <scope>NUCLEOTIDE SEQUENCE [LARGE SCALE GENOMIC DNA]</scope>
    <source>
        <strain evidence="2">17A/GY</strain>
    </source>
</reference>
<dbReference type="PANTHER" id="PTHR14726">
    <property type="entry name" value="JHY PROTEIN HOMOLOG"/>
    <property type="match status" value="1"/>
</dbReference>
<feature type="region of interest" description="Disordered" evidence="1">
    <location>
        <begin position="708"/>
        <end position="743"/>
    </location>
</feature>
<evidence type="ECO:0000256" key="1">
    <source>
        <dbReference type="SAM" id="MobiDB-lite"/>
    </source>
</evidence>
<keyword evidence="2" id="KW-1185">Reference proteome</keyword>
<name>A0A9J7GV54_CRIGR</name>
<feature type="compositionally biased region" description="Polar residues" evidence="1">
    <location>
        <begin position="408"/>
        <end position="432"/>
    </location>
</feature>
<dbReference type="Pfam" id="PF15261">
    <property type="entry name" value="JHY"/>
    <property type="match status" value="1"/>
</dbReference>
<feature type="compositionally biased region" description="Acidic residues" evidence="1">
    <location>
        <begin position="68"/>
        <end position="80"/>
    </location>
</feature>
<dbReference type="InterPro" id="IPR027968">
    <property type="entry name" value="JHY"/>
</dbReference>
<gene>
    <name evidence="3" type="primary">Jhy</name>
</gene>
<feature type="compositionally biased region" description="Basic and acidic residues" evidence="1">
    <location>
        <begin position="303"/>
        <end position="318"/>
    </location>
</feature>
<feature type="region of interest" description="Disordered" evidence="1">
    <location>
        <begin position="339"/>
        <end position="436"/>
    </location>
</feature>
<feature type="compositionally biased region" description="Low complexity" evidence="1">
    <location>
        <begin position="378"/>
        <end position="396"/>
    </location>
</feature>
<organism evidence="2 3">
    <name type="scientific">Cricetulus griseus</name>
    <name type="common">Chinese hamster</name>
    <name type="synonym">Cricetulus barabensis griseus</name>
    <dbReference type="NCBI Taxonomy" id="10029"/>
    <lineage>
        <taxon>Eukaryota</taxon>
        <taxon>Metazoa</taxon>
        <taxon>Chordata</taxon>
        <taxon>Craniata</taxon>
        <taxon>Vertebrata</taxon>
        <taxon>Euteleostomi</taxon>
        <taxon>Mammalia</taxon>
        <taxon>Eutheria</taxon>
        <taxon>Euarchontoglires</taxon>
        <taxon>Glires</taxon>
        <taxon>Rodentia</taxon>
        <taxon>Myomorpha</taxon>
        <taxon>Muroidea</taxon>
        <taxon>Cricetidae</taxon>
        <taxon>Cricetinae</taxon>
        <taxon>Cricetulus</taxon>
    </lineage>
</organism>
<dbReference type="Proteomes" id="UP001108280">
    <property type="component" value="Chromosome 4"/>
</dbReference>
<reference evidence="2" key="2">
    <citation type="journal article" date="2020" name="Biotechnol. Bioeng.">
        <title>Chromosome-scale scaffolds for the Chinese hamster reference genome assembly to facilitate the study of the CHO epigenome.</title>
        <authorList>
            <person name="Hilliard W."/>
            <person name="MacDonald M."/>
            <person name="Lee K.H."/>
        </authorList>
    </citation>
    <scope>NUCLEOTIDE SEQUENCE [LARGE SCALE GENOMIC DNA]</scope>
    <source>
        <strain evidence="2">17A/GY</strain>
    </source>
</reference>
<protein>
    <submittedName>
        <fullName evidence="3">Jhy protein homolog</fullName>
    </submittedName>
</protein>
<dbReference type="CTD" id="79864"/>
<evidence type="ECO:0000313" key="3">
    <source>
        <dbReference type="RefSeq" id="XP_035299483.1"/>
    </source>
</evidence>
<dbReference type="GO" id="GO:0007420">
    <property type="term" value="P:brain development"/>
    <property type="evidence" value="ECO:0007669"/>
    <property type="project" value="TreeGrafter"/>
</dbReference>
<feature type="compositionally biased region" description="Basic residues" evidence="1">
    <location>
        <begin position="510"/>
        <end position="519"/>
    </location>
</feature>
<dbReference type="PANTHER" id="PTHR14726:SF1">
    <property type="entry name" value="JHY PROTEIN HOMOLOG"/>
    <property type="match status" value="1"/>
</dbReference>
<dbReference type="GO" id="GO:0035082">
    <property type="term" value="P:axoneme assembly"/>
    <property type="evidence" value="ECO:0007669"/>
    <property type="project" value="TreeGrafter"/>
</dbReference>
<feature type="compositionally biased region" description="Basic and acidic residues" evidence="1">
    <location>
        <begin position="722"/>
        <end position="741"/>
    </location>
</feature>
<feature type="compositionally biased region" description="Polar residues" evidence="1">
    <location>
        <begin position="11"/>
        <end position="28"/>
    </location>
</feature>
<accession>A0A9J7GV54</accession>
<feature type="compositionally biased region" description="Low complexity" evidence="1">
    <location>
        <begin position="223"/>
        <end position="234"/>
    </location>
</feature>
<evidence type="ECO:0000313" key="2">
    <source>
        <dbReference type="Proteomes" id="UP001108280"/>
    </source>
</evidence>
<dbReference type="RefSeq" id="XP_035299483.1">
    <property type="nucleotide sequence ID" value="XM_035443592.1"/>
</dbReference>
<dbReference type="GeneID" id="100774731"/>
<feature type="region of interest" description="Disordered" evidence="1">
    <location>
        <begin position="137"/>
        <end position="318"/>
    </location>
</feature>